<keyword evidence="1" id="KW-1133">Transmembrane helix</keyword>
<dbReference type="SUPFAM" id="SSF82171">
    <property type="entry name" value="DPP6 N-terminal domain-like"/>
    <property type="match status" value="1"/>
</dbReference>
<dbReference type="EMBL" id="CADCWE010000269">
    <property type="protein sequence ID" value="CAA9566068.1"/>
    <property type="molecule type" value="Genomic_DNA"/>
</dbReference>
<feature type="transmembrane region" description="Helical" evidence="1">
    <location>
        <begin position="12"/>
        <end position="31"/>
    </location>
</feature>
<accession>A0A6J4V149</accession>
<gene>
    <name evidence="2" type="ORF">AVDCRST_MAG73-4185</name>
</gene>
<evidence type="ECO:0000313" key="2">
    <source>
        <dbReference type="EMBL" id="CAA9566068.1"/>
    </source>
</evidence>
<organism evidence="2">
    <name type="scientific">uncultured Thermomicrobiales bacterium</name>
    <dbReference type="NCBI Taxonomy" id="1645740"/>
    <lineage>
        <taxon>Bacteria</taxon>
        <taxon>Pseudomonadati</taxon>
        <taxon>Thermomicrobiota</taxon>
        <taxon>Thermomicrobia</taxon>
        <taxon>Thermomicrobiales</taxon>
        <taxon>environmental samples</taxon>
    </lineage>
</organism>
<sequence length="253" mass="27667">MHHVRREQRLAVRIAVVLGVVVVAIAAPLILSSSLRLRLGYALDLVPGDEATRLYEADHRIELVVVREEVPVELSLAIERFTARYIADRRGGTVVLHDIAGGQPLDLPLATYDFIAGSDDGKALLFRDSAAPSDRVGAVVVFPAEGTVRPLPAGDSEPPLPGDWETDVTLRAVGCDGVSPRQTWIACVVHGEGFSRYWLGDWQVQIRRFGRSGDWTALYRGLGPDPIVGWTPDEQHLLIQTEGGIFRLEVPAP</sequence>
<protein>
    <submittedName>
        <fullName evidence="2">Uncharacterized protein</fullName>
    </submittedName>
</protein>
<name>A0A6J4V149_9BACT</name>
<evidence type="ECO:0000256" key="1">
    <source>
        <dbReference type="SAM" id="Phobius"/>
    </source>
</evidence>
<proteinExistence type="predicted"/>
<keyword evidence="1" id="KW-0812">Transmembrane</keyword>
<dbReference type="AlphaFoldDB" id="A0A6J4V149"/>
<keyword evidence="1" id="KW-0472">Membrane</keyword>
<reference evidence="2" key="1">
    <citation type="submission" date="2020-02" db="EMBL/GenBank/DDBJ databases">
        <authorList>
            <person name="Meier V. D."/>
        </authorList>
    </citation>
    <scope>NUCLEOTIDE SEQUENCE</scope>
    <source>
        <strain evidence="2">AVDCRST_MAG73</strain>
    </source>
</reference>